<dbReference type="OrthoDB" id="3534313at2"/>
<reference evidence="1 2" key="1">
    <citation type="submission" date="2018-11" db="EMBL/GenBank/DDBJ databases">
        <title>Rhodococcus spongicola sp. nov. and Rhodococcus xishaensis sp. nov. from marine sponges.</title>
        <authorList>
            <person name="Li L."/>
            <person name="Lin H.W."/>
        </authorList>
    </citation>
    <scope>NUCLEOTIDE SEQUENCE [LARGE SCALE GENOMIC DNA]</scope>
    <source>
        <strain evidence="1 2">CCTCC AB2014297</strain>
    </source>
</reference>
<sequence length="73" mass="7957">MQPVECDRCGCSVLVTKNSWQHTTVQWTAEARAACQELGGESDDPTARSRSCTAMRDSIARAAVEGRITILDD</sequence>
<dbReference type="EMBL" id="RKLP01000005">
    <property type="protein sequence ID" value="RVW09544.1"/>
    <property type="molecule type" value="Genomic_DNA"/>
</dbReference>
<evidence type="ECO:0000313" key="2">
    <source>
        <dbReference type="Proteomes" id="UP000286208"/>
    </source>
</evidence>
<accession>A0A438BEV6</accession>
<evidence type="ECO:0000313" key="1">
    <source>
        <dbReference type="EMBL" id="RVW09544.1"/>
    </source>
</evidence>
<organism evidence="1 2">
    <name type="scientific">Prescottella agglutinans</name>
    <dbReference type="NCBI Taxonomy" id="1644129"/>
    <lineage>
        <taxon>Bacteria</taxon>
        <taxon>Bacillati</taxon>
        <taxon>Actinomycetota</taxon>
        <taxon>Actinomycetes</taxon>
        <taxon>Mycobacteriales</taxon>
        <taxon>Nocardiaceae</taxon>
        <taxon>Prescottella</taxon>
    </lineage>
</organism>
<name>A0A438BEV6_9NOCA</name>
<dbReference type="Proteomes" id="UP000286208">
    <property type="component" value="Unassembled WGS sequence"/>
</dbReference>
<protein>
    <recommendedName>
        <fullName evidence="3">Ferredoxin</fullName>
    </recommendedName>
</protein>
<proteinExistence type="predicted"/>
<dbReference type="AlphaFoldDB" id="A0A438BEV6"/>
<dbReference type="RefSeq" id="WP_127916353.1">
    <property type="nucleotide sequence ID" value="NZ_RKLP01000005.1"/>
</dbReference>
<comment type="caution">
    <text evidence="1">The sequence shown here is derived from an EMBL/GenBank/DDBJ whole genome shotgun (WGS) entry which is preliminary data.</text>
</comment>
<gene>
    <name evidence="1" type="ORF">EGT67_12310</name>
</gene>
<evidence type="ECO:0008006" key="3">
    <source>
        <dbReference type="Google" id="ProtNLM"/>
    </source>
</evidence>
<keyword evidence="2" id="KW-1185">Reference proteome</keyword>